<dbReference type="RefSeq" id="WP_203787330.1">
    <property type="nucleotide sequence ID" value="NZ_AP024354.1"/>
</dbReference>
<dbReference type="EMBL" id="BPMS01000006">
    <property type="protein sequence ID" value="GIZ88686.1"/>
    <property type="molecule type" value="Genomic_DNA"/>
</dbReference>
<evidence type="ECO:0000313" key="2">
    <source>
        <dbReference type="EMBL" id="GIZ93397.1"/>
    </source>
</evidence>
<dbReference type="Proteomes" id="UP000887228">
    <property type="component" value="Unassembled WGS sequence"/>
</dbReference>
<proteinExistence type="predicted"/>
<comment type="caution">
    <text evidence="1">The sequence shown here is derived from an EMBL/GenBank/DDBJ whole genome shotgun (WGS) entry which is preliminary data.</text>
</comment>
<evidence type="ECO:0000313" key="4">
    <source>
        <dbReference type="Proteomes" id="UP000887228"/>
    </source>
</evidence>
<evidence type="ECO:0000313" key="1">
    <source>
        <dbReference type="EMBL" id="GIZ88686.1"/>
    </source>
</evidence>
<dbReference type="AlphaFoldDB" id="A0AA37CFV4"/>
<organism evidence="1 3">
    <name type="scientific">Aquipseudomonas alcaligenes</name>
    <name type="common">Pseudomonas alcaligenes</name>
    <dbReference type="NCBI Taxonomy" id="43263"/>
    <lineage>
        <taxon>Bacteria</taxon>
        <taxon>Pseudomonadati</taxon>
        <taxon>Pseudomonadota</taxon>
        <taxon>Gammaproteobacteria</taxon>
        <taxon>Pseudomonadales</taxon>
        <taxon>Pseudomonadaceae</taxon>
        <taxon>Aquipseudomonas</taxon>
    </lineage>
</organism>
<dbReference type="EMBL" id="BPMT01000008">
    <property type="protein sequence ID" value="GIZ93397.1"/>
    <property type="molecule type" value="Genomic_DNA"/>
</dbReference>
<evidence type="ECO:0000313" key="3">
    <source>
        <dbReference type="Proteomes" id="UP000887212"/>
    </source>
</evidence>
<reference evidence="1 4" key="1">
    <citation type="submission" date="2021-07" db="EMBL/GenBank/DDBJ databases">
        <title>Whole genome sequencing of carbapenem-resistant Pseudomonas spp. isolated in Japan.</title>
        <authorList>
            <person name="Suzuki M."/>
            <person name="Maehana S."/>
            <person name="Kitasato H."/>
        </authorList>
    </citation>
    <scope>NUCLEOTIDE SEQUENCE</scope>
    <source>
        <strain evidence="1">KAM435</strain>
        <strain evidence="2 4">KAM436</strain>
    </source>
</reference>
<accession>A0AA37CFV4</accession>
<sequence>MRHRIQARPNATEEHLATIGRLREAIDNPAKLSLLIDLRASFKHHRDWQTEERYLIDRHKSPLLPSLLVSLEAAGVSLREALSAPLLFAMNAR</sequence>
<name>A0AA37CFV4_AQUAC</name>
<gene>
    <name evidence="1" type="ORF">KAM435_20130</name>
    <name evidence="2" type="ORF">KAM436_23650</name>
</gene>
<dbReference type="Proteomes" id="UP000887212">
    <property type="component" value="Unassembled WGS sequence"/>
</dbReference>
<protein>
    <submittedName>
        <fullName evidence="1">Uncharacterized protein</fullName>
    </submittedName>
</protein>